<evidence type="ECO:0000313" key="1">
    <source>
        <dbReference type="EMBL" id="ABG53544.1"/>
    </source>
</evidence>
<accession>Q10W30</accession>
<organism evidence="1">
    <name type="scientific">Trichodesmium erythraeum (strain IMS101)</name>
    <dbReference type="NCBI Taxonomy" id="203124"/>
    <lineage>
        <taxon>Bacteria</taxon>
        <taxon>Bacillati</taxon>
        <taxon>Cyanobacteriota</taxon>
        <taxon>Cyanophyceae</taxon>
        <taxon>Oscillatoriophycideae</taxon>
        <taxon>Oscillatoriales</taxon>
        <taxon>Microcoleaceae</taxon>
        <taxon>Trichodesmium</taxon>
    </lineage>
</organism>
<protein>
    <submittedName>
        <fullName evidence="1">Uncharacterized protein</fullName>
    </submittedName>
</protein>
<dbReference type="EMBL" id="CP000393">
    <property type="protein sequence ID" value="ABG53544.1"/>
    <property type="molecule type" value="Genomic_DNA"/>
</dbReference>
<dbReference type="HOGENOM" id="CLU_2222079_0_0_3"/>
<dbReference type="AlphaFoldDB" id="Q10W30"/>
<reference evidence="1" key="1">
    <citation type="submission" date="2006-06" db="EMBL/GenBank/DDBJ databases">
        <title>Complete sequence of Trichodesmium erythraeum IMS101.</title>
        <authorList>
            <consortium name="US DOE Joint Genome Institute"/>
            <person name="Copeland A."/>
            <person name="Lucas S."/>
            <person name="Lapidus A."/>
            <person name="Barry K."/>
            <person name="Detter J.C."/>
            <person name="Glavina del Rio T."/>
            <person name="Hammon N."/>
            <person name="Israni S."/>
            <person name="Dalin E."/>
            <person name="Tice H."/>
            <person name="Pitluck S."/>
            <person name="Kiss H."/>
            <person name="Munk A.C."/>
            <person name="Brettin T."/>
            <person name="Bruce D."/>
            <person name="Han C."/>
            <person name="Tapia R."/>
            <person name="Gilna P."/>
            <person name="Schmutz J."/>
            <person name="Larimer F."/>
            <person name="Land M."/>
            <person name="Hauser L."/>
            <person name="Kyrpides N."/>
            <person name="Kim E."/>
            <person name="Richardson P."/>
        </authorList>
    </citation>
    <scope>NUCLEOTIDE SEQUENCE [LARGE SCALE GENOMIC DNA]</scope>
    <source>
        <strain evidence="1">IMS101</strain>
    </source>
</reference>
<name>Q10W30_TRIEI</name>
<proteinExistence type="predicted"/>
<sequence length="106" mass="12591">MVLNIENILLPPTSEILPNLFALNYELFLYIALFSKSKTLSKNRLYIVKMQYLKQLVKVSKILNYSDKYNKQKFIYQLLNPSFHKYLNSLCYLEKVDKLSQFMIAV</sequence>
<dbReference type="KEGG" id="ter:Tery_4568"/>
<gene>
    <name evidence="1" type="ordered locus">Tery_4568</name>
</gene>